<organism evidence="2 3">
    <name type="scientific">Neocucurbitaria cava</name>
    <dbReference type="NCBI Taxonomy" id="798079"/>
    <lineage>
        <taxon>Eukaryota</taxon>
        <taxon>Fungi</taxon>
        <taxon>Dikarya</taxon>
        <taxon>Ascomycota</taxon>
        <taxon>Pezizomycotina</taxon>
        <taxon>Dothideomycetes</taxon>
        <taxon>Pleosporomycetidae</taxon>
        <taxon>Pleosporales</taxon>
        <taxon>Pleosporineae</taxon>
        <taxon>Cucurbitariaceae</taxon>
        <taxon>Neocucurbitaria</taxon>
    </lineage>
</organism>
<name>A0A9W8XXA1_9PLEO</name>
<evidence type="ECO:0000256" key="1">
    <source>
        <dbReference type="SAM" id="MobiDB-lite"/>
    </source>
</evidence>
<evidence type="ECO:0000313" key="3">
    <source>
        <dbReference type="Proteomes" id="UP001140560"/>
    </source>
</evidence>
<sequence length="501" mass="53196">MSPPTVVSAFMSLQPLEPVFVFPSDADAALFQSRCKQGRILPTSRQNWVYLPLPEGLQRVRTARRGDVAFDFDSEKHAGEFNKTVKSLGAIYASPKGDHGWEKVVYLGKEKVEGAVEQVARLPRTLGLTRQPSTSASAGRGPPSLGAYRAGVALSLAAGPGAYPAGFAPPTAAGSGAYPAGFGPRRAPGPGEFPAGFGPRDVRAPGPGEYPPGFGPSVAPRPQRRIPSRASERATPRPSLLAGLTSASTTNVGNTTRLPPPPPGFSSASTTTGQGSGNSIRPPPLSLLEQYNQEVLAEIMANRMPVTTLVPVLEKTTYKDEDDTKAAEKTLPYIRVQRAVLRYLEFHASDTLSPITARRWTQDINPETKIPKAEQALSLCYYMREQSFDTYAKIADGFVSLYLVNQSAVPGSGVHTAANDILYWKQDFVTNHVEYAYPDGVGASGGGGGGVMRATPYPFRRNALPGPALALTDDISEVSLGIGGLGAATMASLRSGDLDQL</sequence>
<feature type="compositionally biased region" description="Low complexity" evidence="1">
    <location>
        <begin position="183"/>
        <end position="207"/>
    </location>
</feature>
<keyword evidence="3" id="KW-1185">Reference proteome</keyword>
<feature type="compositionally biased region" description="Low complexity" evidence="1">
    <location>
        <begin position="266"/>
        <end position="279"/>
    </location>
</feature>
<dbReference type="AlphaFoldDB" id="A0A9W8XXA1"/>
<evidence type="ECO:0000313" key="2">
    <source>
        <dbReference type="EMBL" id="KAJ4362057.1"/>
    </source>
</evidence>
<reference evidence="2" key="1">
    <citation type="submission" date="2022-10" db="EMBL/GenBank/DDBJ databases">
        <title>Tapping the CABI collections for fungal endophytes: first genome assemblies for Collariella, Neodidymelliopsis, Ascochyta clinopodiicola, Didymella pomorum, Didymosphaeria variabile, Neocosmospora piperis and Neocucurbitaria cava.</title>
        <authorList>
            <person name="Hill R."/>
        </authorList>
    </citation>
    <scope>NUCLEOTIDE SEQUENCE</scope>
    <source>
        <strain evidence="2">IMI 356814</strain>
    </source>
</reference>
<feature type="region of interest" description="Disordered" evidence="1">
    <location>
        <begin position="183"/>
        <end position="283"/>
    </location>
</feature>
<dbReference type="OrthoDB" id="3856336at2759"/>
<accession>A0A9W8XXA1</accession>
<dbReference type="Proteomes" id="UP001140560">
    <property type="component" value="Unassembled WGS sequence"/>
</dbReference>
<protein>
    <submittedName>
        <fullName evidence="2">Uncharacterized protein</fullName>
    </submittedName>
</protein>
<comment type="caution">
    <text evidence="2">The sequence shown here is derived from an EMBL/GenBank/DDBJ whole genome shotgun (WGS) entry which is preliminary data.</text>
</comment>
<feature type="compositionally biased region" description="Polar residues" evidence="1">
    <location>
        <begin position="245"/>
        <end position="257"/>
    </location>
</feature>
<dbReference type="EMBL" id="JAPEUY010000022">
    <property type="protein sequence ID" value="KAJ4362057.1"/>
    <property type="molecule type" value="Genomic_DNA"/>
</dbReference>
<proteinExistence type="predicted"/>
<gene>
    <name evidence="2" type="ORF">N0V83_010999</name>
</gene>